<dbReference type="InterPro" id="IPR029058">
    <property type="entry name" value="AB_hydrolase_fold"/>
</dbReference>
<dbReference type="OrthoDB" id="8561148at2"/>
<dbReference type="Gene3D" id="3.40.50.1820">
    <property type="entry name" value="alpha/beta hydrolase"/>
    <property type="match status" value="1"/>
</dbReference>
<keyword evidence="3" id="KW-1185">Reference proteome</keyword>
<feature type="domain" description="Serine aminopeptidase S33" evidence="1">
    <location>
        <begin position="44"/>
        <end position="195"/>
    </location>
</feature>
<comment type="caution">
    <text evidence="2">The sequence shown here is derived from an EMBL/GenBank/DDBJ whole genome shotgun (WGS) entry which is preliminary data.</text>
</comment>
<sequence length="231" mass="25754">MLTLVLLPGMDGTGELFDPLLKELREQVDVQVIRYPATLAGYAKLTDFVRMDLPFENDYVLLGESFAGPISVRLAAENNPKLKGLILCCSFISNPRSEMNPFEPFLPIVPIKLASTKIMISAVLGKFSNLTLCKSIQNAIQSIPVNIIRSRISAVMSVNVSDEFEKVTVPILYLRATHDWFVPNRISIDLTRRNSKVRIADIEGPHFLLQANPIVAANEIRSFLTEIQNAN</sequence>
<accession>A0A2S9GYG4</accession>
<dbReference type="Proteomes" id="UP000237839">
    <property type="component" value="Unassembled WGS sequence"/>
</dbReference>
<protein>
    <submittedName>
        <fullName evidence="2">Alpha/beta hydrolase family</fullName>
    </submittedName>
</protein>
<dbReference type="RefSeq" id="WP_105532244.1">
    <property type="nucleotide sequence ID" value="NZ_PUGF01000011.1"/>
</dbReference>
<evidence type="ECO:0000313" key="3">
    <source>
        <dbReference type="Proteomes" id="UP000237839"/>
    </source>
</evidence>
<dbReference type="EMBL" id="PUGF01000011">
    <property type="protein sequence ID" value="PRC92748.1"/>
    <property type="molecule type" value="Genomic_DNA"/>
</dbReference>
<dbReference type="Pfam" id="PF12146">
    <property type="entry name" value="Hydrolase_4"/>
    <property type="match status" value="1"/>
</dbReference>
<name>A0A2S9GYG4_9BURK</name>
<dbReference type="AlphaFoldDB" id="A0A2S9GYG4"/>
<proteinExistence type="predicted"/>
<evidence type="ECO:0000259" key="1">
    <source>
        <dbReference type="Pfam" id="PF12146"/>
    </source>
</evidence>
<gene>
    <name evidence="2" type="ORF">S2091_2478</name>
</gene>
<keyword evidence="2" id="KW-0378">Hydrolase</keyword>
<evidence type="ECO:0000313" key="2">
    <source>
        <dbReference type="EMBL" id="PRC92748.1"/>
    </source>
</evidence>
<reference evidence="2 3" key="1">
    <citation type="submission" date="2018-02" db="EMBL/GenBank/DDBJ databases">
        <title>Solimicrobium silvestre gen. nov., sp. nov., isolated from alpine forest soil.</title>
        <authorList>
            <person name="Margesin R."/>
            <person name="Albuquerque L."/>
            <person name="Zhang D.-C."/>
            <person name="Froufe H.J.C."/>
            <person name="Severino R."/>
            <person name="Roxo I."/>
            <person name="Egas C."/>
            <person name="Da Costa M.S."/>
        </authorList>
    </citation>
    <scope>NUCLEOTIDE SEQUENCE [LARGE SCALE GENOMIC DNA]</scope>
    <source>
        <strain evidence="2 3">S20-91</strain>
    </source>
</reference>
<organism evidence="2 3">
    <name type="scientific">Solimicrobium silvestre</name>
    <dbReference type="NCBI Taxonomy" id="2099400"/>
    <lineage>
        <taxon>Bacteria</taxon>
        <taxon>Pseudomonadati</taxon>
        <taxon>Pseudomonadota</taxon>
        <taxon>Betaproteobacteria</taxon>
        <taxon>Burkholderiales</taxon>
        <taxon>Oxalobacteraceae</taxon>
        <taxon>Solimicrobium</taxon>
    </lineage>
</organism>
<dbReference type="GO" id="GO:0016787">
    <property type="term" value="F:hydrolase activity"/>
    <property type="evidence" value="ECO:0007669"/>
    <property type="project" value="UniProtKB-KW"/>
</dbReference>
<dbReference type="InterPro" id="IPR022742">
    <property type="entry name" value="Hydrolase_4"/>
</dbReference>
<dbReference type="SUPFAM" id="SSF53474">
    <property type="entry name" value="alpha/beta-Hydrolases"/>
    <property type="match status" value="1"/>
</dbReference>